<keyword evidence="6" id="KW-0119">Carbohydrate metabolism</keyword>
<dbReference type="EMBL" id="JAGMWT010000005">
    <property type="protein sequence ID" value="KAH7128139.1"/>
    <property type="molecule type" value="Genomic_DNA"/>
</dbReference>
<proteinExistence type="inferred from homology"/>
<dbReference type="GO" id="GO:0046373">
    <property type="term" value="P:L-arabinose metabolic process"/>
    <property type="evidence" value="ECO:0007669"/>
    <property type="project" value="InterPro"/>
</dbReference>
<protein>
    <recommendedName>
        <fullName evidence="4">non-reducing end alpha-L-arabinofuranosidase</fullName>
        <ecNumber evidence="4">3.2.1.55</ecNumber>
    </recommendedName>
</protein>
<gene>
    <name evidence="10" type="ORF">B0J11DRAFT_458496</name>
</gene>
<dbReference type="AlphaFoldDB" id="A0A9P9DXF7"/>
<comment type="pathway">
    <text evidence="2">Glycan metabolism; L-arabinan degradation.</text>
</comment>
<feature type="domain" description="Alpha-L-arabinofuranosidase C-terminal" evidence="9">
    <location>
        <begin position="309"/>
        <end position="499"/>
    </location>
</feature>
<organism evidence="10 11">
    <name type="scientific">Dendryphion nanum</name>
    <dbReference type="NCBI Taxonomy" id="256645"/>
    <lineage>
        <taxon>Eukaryota</taxon>
        <taxon>Fungi</taxon>
        <taxon>Dikarya</taxon>
        <taxon>Ascomycota</taxon>
        <taxon>Pezizomycotina</taxon>
        <taxon>Dothideomycetes</taxon>
        <taxon>Pleosporomycetidae</taxon>
        <taxon>Pleosporales</taxon>
        <taxon>Torulaceae</taxon>
        <taxon>Dendryphion</taxon>
    </lineage>
</organism>
<comment type="function">
    <text evidence="8">Alpha-L-arabinofuranosidase involved in the degradation of arabinoxylan, a major component of plant hemicellulose. Acts only on small linear 1,5-alpha-linked L-arabinofuranosyl oligosaccharides.</text>
</comment>
<evidence type="ECO:0000259" key="9">
    <source>
        <dbReference type="SMART" id="SM00813"/>
    </source>
</evidence>
<keyword evidence="5 10" id="KW-0378">Hydrolase</keyword>
<evidence type="ECO:0000256" key="1">
    <source>
        <dbReference type="ARBA" id="ARBA00001462"/>
    </source>
</evidence>
<sequence>MATFTRIEEGETPSITIHPTHKIAKINDNIYSGFTEHMGRCIYGGIYDPGNPLSDENGFRKDVIEAFKELRVPVTRYPGGNFVATYRWLDGVGPKESRPPRPELAWLGLETNEFGTDEFMKWCDVVGTEPYLCLNFGTGTLEDALAWLEYCNSSQNTYYANLRRKNGREEPYKVKYWALGNECWGPWQVEQMTKEDYAKKAYQWAKALKLLDPTITLILCGETGYSSWDHYVLKECVKWDVHALGNGRTKSLIDMHSIHIYTADKEHLPNATAPRAAERAIQMTSALIDLARIENGVPNTVPRPTICFDEWNVWDPLRAPGDQGAEESYTLSDALAVSIFLNAFIRQAKDMGMANIAQSVNVISPLMTTKEGIIKQSTYWPYYLFSNYMRGHTVAVNVRAEEYTGRTNPEWIHGTIETPFLDVSATVNEDGWVALAVVNVHETKDFEADVDGIVKGASVEVYTVGGESVQAGNMGGKEEVKIVESKWEGGANYVFGKHSLTLLRWKAVGH</sequence>
<comment type="catalytic activity">
    <reaction evidence="1">
        <text>Hydrolysis of terminal non-reducing alpha-L-arabinofuranoside residues in alpha-L-arabinosides.</text>
        <dbReference type="EC" id="3.2.1.55"/>
    </reaction>
</comment>
<dbReference type="GO" id="GO:0000272">
    <property type="term" value="P:polysaccharide catabolic process"/>
    <property type="evidence" value="ECO:0007669"/>
    <property type="project" value="TreeGrafter"/>
</dbReference>
<dbReference type="EC" id="3.2.1.55" evidence="4"/>
<evidence type="ECO:0000256" key="3">
    <source>
        <dbReference type="ARBA" id="ARBA00007186"/>
    </source>
</evidence>
<evidence type="ECO:0000313" key="11">
    <source>
        <dbReference type="Proteomes" id="UP000700596"/>
    </source>
</evidence>
<dbReference type="Gene3D" id="3.20.20.80">
    <property type="entry name" value="Glycosidases"/>
    <property type="match status" value="1"/>
</dbReference>
<evidence type="ECO:0000256" key="5">
    <source>
        <dbReference type="ARBA" id="ARBA00022801"/>
    </source>
</evidence>
<comment type="similarity">
    <text evidence="3">Belongs to the glycosyl hydrolase 51 family.</text>
</comment>
<evidence type="ECO:0000256" key="7">
    <source>
        <dbReference type="ARBA" id="ARBA00023295"/>
    </source>
</evidence>
<accession>A0A9P9DXF7</accession>
<dbReference type="InterPro" id="IPR013780">
    <property type="entry name" value="Glyco_hydro_b"/>
</dbReference>
<dbReference type="OrthoDB" id="3032304at2759"/>
<dbReference type="SUPFAM" id="SSF51445">
    <property type="entry name" value="(Trans)glycosidases"/>
    <property type="match status" value="1"/>
</dbReference>
<keyword evidence="11" id="KW-1185">Reference proteome</keyword>
<dbReference type="SUPFAM" id="SSF51011">
    <property type="entry name" value="Glycosyl hydrolase domain"/>
    <property type="match status" value="1"/>
</dbReference>
<dbReference type="InterPro" id="IPR010720">
    <property type="entry name" value="Alpha-L-AF_C"/>
</dbReference>
<evidence type="ECO:0000256" key="6">
    <source>
        <dbReference type="ARBA" id="ARBA00023277"/>
    </source>
</evidence>
<reference evidence="10" key="1">
    <citation type="journal article" date="2021" name="Nat. Commun.">
        <title>Genetic determinants of endophytism in the Arabidopsis root mycobiome.</title>
        <authorList>
            <person name="Mesny F."/>
            <person name="Miyauchi S."/>
            <person name="Thiergart T."/>
            <person name="Pickel B."/>
            <person name="Atanasova L."/>
            <person name="Karlsson M."/>
            <person name="Huettel B."/>
            <person name="Barry K.W."/>
            <person name="Haridas S."/>
            <person name="Chen C."/>
            <person name="Bauer D."/>
            <person name="Andreopoulos W."/>
            <person name="Pangilinan J."/>
            <person name="LaButti K."/>
            <person name="Riley R."/>
            <person name="Lipzen A."/>
            <person name="Clum A."/>
            <person name="Drula E."/>
            <person name="Henrissat B."/>
            <person name="Kohler A."/>
            <person name="Grigoriev I.V."/>
            <person name="Martin F.M."/>
            <person name="Hacquard S."/>
        </authorList>
    </citation>
    <scope>NUCLEOTIDE SEQUENCE</scope>
    <source>
        <strain evidence="10">MPI-CAGE-CH-0243</strain>
    </source>
</reference>
<evidence type="ECO:0000256" key="2">
    <source>
        <dbReference type="ARBA" id="ARBA00004834"/>
    </source>
</evidence>
<evidence type="ECO:0000313" key="10">
    <source>
        <dbReference type="EMBL" id="KAH7128139.1"/>
    </source>
</evidence>
<evidence type="ECO:0000256" key="4">
    <source>
        <dbReference type="ARBA" id="ARBA00012670"/>
    </source>
</evidence>
<keyword evidence="7" id="KW-0326">Glycosidase</keyword>
<dbReference type="InterPro" id="IPR017853">
    <property type="entry name" value="GH"/>
</dbReference>
<dbReference type="GO" id="GO:0046556">
    <property type="term" value="F:alpha-L-arabinofuranosidase activity"/>
    <property type="evidence" value="ECO:0007669"/>
    <property type="project" value="UniProtKB-EC"/>
</dbReference>
<name>A0A9P9DXF7_9PLEO</name>
<evidence type="ECO:0000256" key="8">
    <source>
        <dbReference type="ARBA" id="ARBA00037415"/>
    </source>
</evidence>
<dbReference type="Pfam" id="PF06964">
    <property type="entry name" value="Alpha-L-AF_C"/>
    <property type="match status" value="1"/>
</dbReference>
<comment type="caution">
    <text evidence="10">The sequence shown here is derived from an EMBL/GenBank/DDBJ whole genome shotgun (WGS) entry which is preliminary data.</text>
</comment>
<dbReference type="SMART" id="SM00813">
    <property type="entry name" value="Alpha-L-AF_C"/>
    <property type="match status" value="1"/>
</dbReference>
<dbReference type="Pfam" id="PF22848">
    <property type="entry name" value="ASD1_dom"/>
    <property type="match status" value="1"/>
</dbReference>
<dbReference type="Proteomes" id="UP000700596">
    <property type="component" value="Unassembled WGS sequence"/>
</dbReference>
<dbReference type="Gene3D" id="2.60.40.1180">
    <property type="entry name" value="Golgi alpha-mannosidase II"/>
    <property type="match status" value="1"/>
</dbReference>
<dbReference type="InterPro" id="IPR055235">
    <property type="entry name" value="ASD1_cat"/>
</dbReference>
<dbReference type="PANTHER" id="PTHR43576">
    <property type="entry name" value="ALPHA-L-ARABINOFURANOSIDASE C-RELATED"/>
    <property type="match status" value="1"/>
</dbReference>
<dbReference type="PANTHER" id="PTHR43576:SF3">
    <property type="entry name" value="ALPHA-L-ARABINOFURANOSIDASE C"/>
    <property type="match status" value="1"/>
</dbReference>